<reference evidence="3" key="1">
    <citation type="journal article" date="2021" name="Nat. Commun.">
        <title>Genetic determinants of endophytism in the Arabidopsis root mycobiome.</title>
        <authorList>
            <person name="Mesny F."/>
            <person name="Miyauchi S."/>
            <person name="Thiergart T."/>
            <person name="Pickel B."/>
            <person name="Atanasova L."/>
            <person name="Karlsson M."/>
            <person name="Huettel B."/>
            <person name="Barry K.W."/>
            <person name="Haridas S."/>
            <person name="Chen C."/>
            <person name="Bauer D."/>
            <person name="Andreopoulos W."/>
            <person name="Pangilinan J."/>
            <person name="LaButti K."/>
            <person name="Riley R."/>
            <person name="Lipzen A."/>
            <person name="Clum A."/>
            <person name="Drula E."/>
            <person name="Henrissat B."/>
            <person name="Kohler A."/>
            <person name="Grigoriev I.V."/>
            <person name="Martin F.M."/>
            <person name="Hacquard S."/>
        </authorList>
    </citation>
    <scope>NUCLEOTIDE SEQUENCE</scope>
    <source>
        <strain evidence="3">MPI-CAGE-AT-0147</strain>
    </source>
</reference>
<dbReference type="SUPFAM" id="SSF52540">
    <property type="entry name" value="P-loop containing nucleoside triphosphate hydrolases"/>
    <property type="match status" value="1"/>
</dbReference>
<keyword evidence="1" id="KW-0175">Coiled coil</keyword>
<feature type="non-terminal residue" evidence="3">
    <location>
        <position position="1"/>
    </location>
</feature>
<feature type="domain" description="G" evidence="2">
    <location>
        <begin position="7"/>
        <end position="88"/>
    </location>
</feature>
<dbReference type="EMBL" id="JAGMUV010000001">
    <property type="protein sequence ID" value="KAH7177048.1"/>
    <property type="molecule type" value="Genomic_DNA"/>
</dbReference>
<dbReference type="InterPro" id="IPR006073">
    <property type="entry name" value="GTP-bd"/>
</dbReference>
<dbReference type="Pfam" id="PF01926">
    <property type="entry name" value="MMR_HSR1"/>
    <property type="match status" value="1"/>
</dbReference>
<keyword evidence="4" id="KW-1185">Reference proteome</keyword>
<evidence type="ECO:0000313" key="4">
    <source>
        <dbReference type="Proteomes" id="UP000738349"/>
    </source>
</evidence>
<feature type="coiled-coil region" evidence="1">
    <location>
        <begin position="215"/>
        <end position="302"/>
    </location>
</feature>
<dbReference type="OrthoDB" id="8954335at2759"/>
<evidence type="ECO:0000313" key="3">
    <source>
        <dbReference type="EMBL" id="KAH7177048.1"/>
    </source>
</evidence>
<evidence type="ECO:0000259" key="2">
    <source>
        <dbReference type="Pfam" id="PF01926"/>
    </source>
</evidence>
<evidence type="ECO:0000256" key="1">
    <source>
        <dbReference type="SAM" id="Coils"/>
    </source>
</evidence>
<dbReference type="InterPro" id="IPR027417">
    <property type="entry name" value="P-loop_NTPase"/>
</dbReference>
<dbReference type="AlphaFoldDB" id="A0A9P9FTX0"/>
<dbReference type="Gene3D" id="3.40.50.300">
    <property type="entry name" value="P-loop containing nucleotide triphosphate hydrolases"/>
    <property type="match status" value="1"/>
</dbReference>
<organism evidence="3 4">
    <name type="scientific">Dactylonectria macrodidyma</name>
    <dbReference type="NCBI Taxonomy" id="307937"/>
    <lineage>
        <taxon>Eukaryota</taxon>
        <taxon>Fungi</taxon>
        <taxon>Dikarya</taxon>
        <taxon>Ascomycota</taxon>
        <taxon>Pezizomycotina</taxon>
        <taxon>Sordariomycetes</taxon>
        <taxon>Hypocreomycetidae</taxon>
        <taxon>Hypocreales</taxon>
        <taxon>Nectriaceae</taxon>
        <taxon>Dactylonectria</taxon>
    </lineage>
</organism>
<name>A0A9P9FTX0_9HYPO</name>
<dbReference type="Proteomes" id="UP000738349">
    <property type="component" value="Unassembled WGS sequence"/>
</dbReference>
<comment type="caution">
    <text evidence="3">The sequence shown here is derived from an EMBL/GenBank/DDBJ whole genome shotgun (WGS) entry which is preliminary data.</text>
</comment>
<feature type="non-terminal residue" evidence="3">
    <location>
        <position position="302"/>
    </location>
</feature>
<protein>
    <submittedName>
        <fullName evidence="3">P-loop containing nucleoside triphosphate hydrolase protein</fullName>
    </submittedName>
</protein>
<dbReference type="GO" id="GO:0016787">
    <property type="term" value="F:hydrolase activity"/>
    <property type="evidence" value="ECO:0007669"/>
    <property type="project" value="UniProtKB-KW"/>
</dbReference>
<dbReference type="CDD" id="cd00882">
    <property type="entry name" value="Ras_like_GTPase"/>
    <property type="match status" value="1"/>
</dbReference>
<dbReference type="GO" id="GO:0005525">
    <property type="term" value="F:GTP binding"/>
    <property type="evidence" value="ECO:0007669"/>
    <property type="project" value="InterPro"/>
</dbReference>
<accession>A0A9P9FTX0</accession>
<sequence>SPDDRFIAVMGITGAGKSTFISHLTNGEAKVGHDLSSYTTDMQCFSFDLNGRKVHLIDTPGFDDTFRTDSDVLKDIAFWLHETYKKDVKLSGIVYLHAINHTRITGSVHKNLRLFERLCGDESLKTVVLGTTMWNKEQEDIFTRRQEELKSNPDFWGKMVSRGSTVVRHDNTRESAMSIVTYILDQGKSTVLQIQREMEQGGMKLDQTSAGKMLGQDLDKKREAIESRLRKSERDLDQAIKEGDSETIDIATNDQDQLRRQLEAAIRDREELKITNDKLLEIKEAEYQAQRAKQLAEAQEKQ</sequence>
<proteinExistence type="predicted"/>
<keyword evidence="3" id="KW-0378">Hydrolase</keyword>
<gene>
    <name evidence="3" type="ORF">EDB81DRAFT_622738</name>
</gene>